<comment type="caution">
    <text evidence="2">The sequence shown here is derived from an EMBL/GenBank/DDBJ whole genome shotgun (WGS) entry which is preliminary data.</text>
</comment>
<evidence type="ECO:0000256" key="1">
    <source>
        <dbReference type="SAM" id="Phobius"/>
    </source>
</evidence>
<gene>
    <name evidence="2" type="ORF">GCM10011380_06820</name>
</gene>
<keyword evidence="1" id="KW-0472">Membrane</keyword>
<sequence length="302" mass="32180">MTTPTPETTAAGLTSDTRLGRWPAVLGAVLTLAMIGGLIHHLAGSGLAGFARAVPTSPGFYLFFALLYMTPQVGDYIIFRRLWDLPPVGLAALTGKRIANDVLFGYAGDAWFYAWARARARQVRSPFGAVKDVGITSAMAGNIFTLGALALALPAALPLLTPAQVKGVLASAAFVVATSLPFFVFRRKVFTLSRGELFWMFGVHLARLLASSLFLTLAWICEMPGQAIGTWLMLAAARMLVSRLPLIPNKDLVFANVAILLIGQGQALSDLVAFTAALTLAVHAVGLVIYGGLRLWGRIRAA</sequence>
<keyword evidence="1" id="KW-1133">Transmembrane helix</keyword>
<protein>
    <submittedName>
        <fullName evidence="2">Uncharacterized protein</fullName>
    </submittedName>
</protein>
<accession>A0A916WQ50</accession>
<reference evidence="2" key="2">
    <citation type="submission" date="2020-09" db="EMBL/GenBank/DDBJ databases">
        <authorList>
            <person name="Sun Q."/>
            <person name="Zhou Y."/>
        </authorList>
    </citation>
    <scope>NUCLEOTIDE SEQUENCE</scope>
    <source>
        <strain evidence="2">CGMCC 1.15330</strain>
    </source>
</reference>
<keyword evidence="1" id="KW-0812">Transmembrane</keyword>
<dbReference type="EMBL" id="BMIH01000001">
    <property type="protein sequence ID" value="GGB19898.1"/>
    <property type="molecule type" value="Genomic_DNA"/>
</dbReference>
<name>A0A916WQ50_9SPHN</name>
<keyword evidence="3" id="KW-1185">Reference proteome</keyword>
<evidence type="ECO:0000313" key="3">
    <source>
        <dbReference type="Proteomes" id="UP000623067"/>
    </source>
</evidence>
<evidence type="ECO:0000313" key="2">
    <source>
        <dbReference type="EMBL" id="GGB19898.1"/>
    </source>
</evidence>
<organism evidence="2 3">
    <name type="scientific">Sphingomonas metalli</name>
    <dbReference type="NCBI Taxonomy" id="1779358"/>
    <lineage>
        <taxon>Bacteria</taxon>
        <taxon>Pseudomonadati</taxon>
        <taxon>Pseudomonadota</taxon>
        <taxon>Alphaproteobacteria</taxon>
        <taxon>Sphingomonadales</taxon>
        <taxon>Sphingomonadaceae</taxon>
        <taxon>Sphingomonas</taxon>
    </lineage>
</organism>
<dbReference type="AlphaFoldDB" id="A0A916WQ50"/>
<dbReference type="RefSeq" id="WP_188657230.1">
    <property type="nucleotide sequence ID" value="NZ_BMIH01000001.1"/>
</dbReference>
<feature type="transmembrane region" description="Helical" evidence="1">
    <location>
        <begin position="163"/>
        <end position="185"/>
    </location>
</feature>
<reference evidence="2" key="1">
    <citation type="journal article" date="2014" name="Int. J. Syst. Evol. Microbiol.">
        <title>Complete genome sequence of Corynebacterium casei LMG S-19264T (=DSM 44701T), isolated from a smear-ripened cheese.</title>
        <authorList>
            <consortium name="US DOE Joint Genome Institute (JGI-PGF)"/>
            <person name="Walter F."/>
            <person name="Albersmeier A."/>
            <person name="Kalinowski J."/>
            <person name="Ruckert C."/>
        </authorList>
    </citation>
    <scope>NUCLEOTIDE SEQUENCE</scope>
    <source>
        <strain evidence="2">CGMCC 1.15330</strain>
    </source>
</reference>
<feature type="transmembrane region" description="Helical" evidence="1">
    <location>
        <begin position="274"/>
        <end position="293"/>
    </location>
</feature>
<feature type="transmembrane region" description="Helical" evidence="1">
    <location>
        <begin position="137"/>
        <end position="157"/>
    </location>
</feature>
<proteinExistence type="predicted"/>
<dbReference type="Proteomes" id="UP000623067">
    <property type="component" value="Unassembled WGS sequence"/>
</dbReference>
<feature type="transmembrane region" description="Helical" evidence="1">
    <location>
        <begin position="20"/>
        <end position="39"/>
    </location>
</feature>
<feature type="transmembrane region" description="Helical" evidence="1">
    <location>
        <begin position="197"/>
        <end position="217"/>
    </location>
</feature>